<evidence type="ECO:0000313" key="11">
    <source>
        <dbReference type="EMBL" id="EZG42932.1"/>
    </source>
</evidence>
<keyword evidence="12" id="KW-1185">Reference proteome</keyword>
<dbReference type="Pfam" id="PF00665">
    <property type="entry name" value="rve"/>
    <property type="match status" value="1"/>
</dbReference>
<feature type="compositionally biased region" description="Polar residues" evidence="8">
    <location>
        <begin position="1012"/>
        <end position="1041"/>
    </location>
</feature>
<reference evidence="11" key="1">
    <citation type="submission" date="2013-12" db="EMBL/GenBank/DDBJ databases">
        <authorList>
            <person name="Omoto C.K."/>
            <person name="Sibley D."/>
            <person name="Venepally P."/>
            <person name="Hadjithomas M."/>
            <person name="Karamycheva S."/>
            <person name="Brunk B."/>
            <person name="Roos D."/>
            <person name="Caler E."/>
            <person name="Lorenzi H."/>
        </authorList>
    </citation>
    <scope>NUCLEOTIDE SEQUENCE</scope>
</reference>
<dbReference type="GO" id="GO:0003676">
    <property type="term" value="F:nucleic acid binding"/>
    <property type="evidence" value="ECO:0007669"/>
    <property type="project" value="InterPro"/>
</dbReference>
<dbReference type="Gene3D" id="3.30.70.270">
    <property type="match status" value="2"/>
</dbReference>
<evidence type="ECO:0000256" key="5">
    <source>
        <dbReference type="ARBA" id="ARBA00022759"/>
    </source>
</evidence>
<dbReference type="eggNOG" id="KOG0017">
    <property type="taxonomic scope" value="Eukaryota"/>
</dbReference>
<gene>
    <name evidence="11" type="ORF">GNI_206360</name>
</gene>
<keyword evidence="6" id="KW-0378">Hydrolase</keyword>
<sequence>MDVTLADGSRVKQEKWGRLTIKLRAQMYHKLVGIILSDAKQVILGIPYLLDHKAKLHLEEGWIQLDGEWFQLCRTNKPLKVFQSSVSCDQHQDAKERLASQLQSIDQINVREQLRSILLRFVDVWKDDAIGRTTVIRHAIHVTTNRPIACRCRKYSEEQKKIIETEVKSMIEKNVIRPSESPYASGVVLVKKKTGEWRFCIDYRPLNQVTLKDEFPLPRIDDLLRTIRGSKWFIALDMRAGYWQVAMETKDIPKTAFKTPNGLFEFTVMPFGLINAPATFQRMVERLFGDLCWDGVLVYLDDIFIHAPELNRALQLLEIVLTRLQQAGLRLRLSKCCFLPKQIEYLGHVIQEGILAPQPKKIEALKILGSPVDKTTLRQALGMFGYYRNFIANYAQLTIPLTRLMKRDREFSWGTEEEKAFTQLKDRLGSAILSNEWQEGPLTVETDASDYAVAGVLSFNREGIVVPIEFMSKTLTEVEQRWPTREKEAYAIVVSLRKFDTFLRGRRAVVFTDHKSLQWMFNAKKGKIARWAATLQEYDLKIKHKSGREILHVDALSRLHHDESLIEDRMVFSVELDRTDSPLPTLQMIKSVQGTLSESERIRYGLTIKRGLLFRQNQIYVPTEQATDIIKYFHENGIGSHCGVIRTYKRCRQLFWWPNQLPSVREYLSSCLVCQRRRSGKERFQGLSRHLPLGKVFESVHIDFWEPTIGDLKIMTMIDRTSRWVEATYVKDKTAETVVSTFIRMWVSRYGVPRQIISDNDKAFQGLMMQELAKLIGSDLVAITPYHPEGNSPVESFHRHLRKHHQRILQNEMLDPEEGLALTLFLYRTSYHTSLEDTPGHWLFGVPVATPREREIYDLIYDSNAERTEWFNSGRDNDITCMEDQAIRHAASQNKKRSHKQIEEGDLVITKDFRQISPKIWSLPQRVVSVSDLGYSARVKDFKSGKVQTRHLTHLRKINSPSTPEQLDFWLQEFENANLPLSREDLLEQVGLPLSKTRTSPTRNDSDHCSDDTGSNGTIVLIGDTSTSEGSPASPRVTSTLKGLESYRHPSEIRRLRKAFRDEPVEWIDG</sequence>
<evidence type="ECO:0000313" key="12">
    <source>
        <dbReference type="Proteomes" id="UP000019763"/>
    </source>
</evidence>
<dbReference type="InterPro" id="IPR000477">
    <property type="entry name" value="RT_dom"/>
</dbReference>
<protein>
    <submittedName>
        <fullName evidence="11">Retrotransposon protein</fullName>
    </submittedName>
</protein>
<dbReference type="RefSeq" id="XP_011133793.1">
    <property type="nucleotide sequence ID" value="XM_011135491.1"/>
</dbReference>
<feature type="domain" description="Integrase catalytic" evidence="10">
    <location>
        <begin position="688"/>
        <end position="847"/>
    </location>
</feature>
<dbReference type="PROSITE" id="PS50994">
    <property type="entry name" value="INTEGRASE"/>
    <property type="match status" value="1"/>
</dbReference>
<dbReference type="GO" id="GO:0004519">
    <property type="term" value="F:endonuclease activity"/>
    <property type="evidence" value="ECO:0007669"/>
    <property type="project" value="UniProtKB-KW"/>
</dbReference>
<name>A0A023AWJ7_GRENI</name>
<dbReference type="EMBL" id="AFNH02001607">
    <property type="protein sequence ID" value="EZG42932.1"/>
    <property type="molecule type" value="Genomic_DNA"/>
</dbReference>
<evidence type="ECO:0000256" key="1">
    <source>
        <dbReference type="ARBA" id="ARBA00022670"/>
    </source>
</evidence>
<dbReference type="OMA" id="HIEHEND"/>
<keyword evidence="5" id="KW-0255">Endonuclease</keyword>
<dbReference type="FunFam" id="3.10.10.10:FF:000007">
    <property type="entry name" value="Retrovirus-related Pol polyprotein from transposon 17.6-like Protein"/>
    <property type="match status" value="1"/>
</dbReference>
<organism evidence="11 12">
    <name type="scientific">Gregarina niphandrodes</name>
    <name type="common">Septate eugregarine</name>
    <dbReference type="NCBI Taxonomy" id="110365"/>
    <lineage>
        <taxon>Eukaryota</taxon>
        <taxon>Sar</taxon>
        <taxon>Alveolata</taxon>
        <taxon>Apicomplexa</taxon>
        <taxon>Conoidasida</taxon>
        <taxon>Gregarinasina</taxon>
        <taxon>Eugregarinorida</taxon>
        <taxon>Gregarinidae</taxon>
        <taxon>Gregarina</taxon>
    </lineage>
</organism>
<accession>A0A023AWJ7</accession>
<dbReference type="GeneID" id="22916444"/>
<evidence type="ECO:0000256" key="2">
    <source>
        <dbReference type="ARBA" id="ARBA00022679"/>
    </source>
</evidence>
<dbReference type="InterPro" id="IPR041373">
    <property type="entry name" value="RT_RNaseH"/>
</dbReference>
<evidence type="ECO:0000256" key="8">
    <source>
        <dbReference type="SAM" id="MobiDB-lite"/>
    </source>
</evidence>
<dbReference type="InterPro" id="IPR041588">
    <property type="entry name" value="Integrase_H2C2"/>
</dbReference>
<dbReference type="GO" id="GO:0006508">
    <property type="term" value="P:proteolysis"/>
    <property type="evidence" value="ECO:0007669"/>
    <property type="project" value="UniProtKB-KW"/>
</dbReference>
<dbReference type="PROSITE" id="PS50878">
    <property type="entry name" value="RT_POL"/>
    <property type="match status" value="1"/>
</dbReference>
<dbReference type="CDD" id="cd01647">
    <property type="entry name" value="RT_LTR"/>
    <property type="match status" value="1"/>
</dbReference>
<dbReference type="Pfam" id="PF17921">
    <property type="entry name" value="Integrase_H2C2"/>
    <property type="match status" value="1"/>
</dbReference>
<dbReference type="PANTHER" id="PTHR37984">
    <property type="entry name" value="PROTEIN CBG26694"/>
    <property type="match status" value="1"/>
</dbReference>
<comment type="caution">
    <text evidence="11">The sequence shown here is derived from an EMBL/GenBank/DDBJ whole genome shotgun (WGS) entry which is preliminary data.</text>
</comment>
<dbReference type="GO" id="GO:0015074">
    <property type="term" value="P:DNA integration"/>
    <property type="evidence" value="ECO:0007669"/>
    <property type="project" value="InterPro"/>
</dbReference>
<dbReference type="GO" id="GO:0008233">
    <property type="term" value="F:peptidase activity"/>
    <property type="evidence" value="ECO:0007669"/>
    <property type="project" value="UniProtKB-KW"/>
</dbReference>
<dbReference type="InterPro" id="IPR036397">
    <property type="entry name" value="RNaseH_sf"/>
</dbReference>
<evidence type="ECO:0000256" key="6">
    <source>
        <dbReference type="ARBA" id="ARBA00022801"/>
    </source>
</evidence>
<dbReference type="CDD" id="cd09274">
    <property type="entry name" value="RNase_HI_RT_Ty3"/>
    <property type="match status" value="1"/>
</dbReference>
<dbReference type="Pfam" id="PF17917">
    <property type="entry name" value="RT_RNaseH"/>
    <property type="match status" value="1"/>
</dbReference>
<feature type="domain" description="Reverse transcriptase" evidence="9">
    <location>
        <begin position="171"/>
        <end position="350"/>
    </location>
</feature>
<dbReference type="OrthoDB" id="425619at2759"/>
<dbReference type="Proteomes" id="UP000019763">
    <property type="component" value="Unassembled WGS sequence"/>
</dbReference>
<dbReference type="Gene3D" id="3.10.10.10">
    <property type="entry name" value="HIV Type 1 Reverse Transcriptase, subunit A, domain 1"/>
    <property type="match status" value="1"/>
</dbReference>
<keyword evidence="4" id="KW-0540">Nuclease</keyword>
<feature type="region of interest" description="Disordered" evidence="8">
    <location>
        <begin position="994"/>
        <end position="1045"/>
    </location>
</feature>
<evidence type="ECO:0000259" key="9">
    <source>
        <dbReference type="PROSITE" id="PS50878"/>
    </source>
</evidence>
<evidence type="ECO:0000259" key="10">
    <source>
        <dbReference type="PROSITE" id="PS50994"/>
    </source>
</evidence>
<dbReference type="Gene3D" id="3.30.420.10">
    <property type="entry name" value="Ribonuclease H-like superfamily/Ribonuclease H"/>
    <property type="match status" value="1"/>
</dbReference>
<dbReference type="Gene3D" id="1.10.340.70">
    <property type="match status" value="1"/>
</dbReference>
<dbReference type="InterPro" id="IPR012337">
    <property type="entry name" value="RNaseH-like_sf"/>
</dbReference>
<proteinExistence type="predicted"/>
<evidence type="ECO:0000256" key="7">
    <source>
        <dbReference type="ARBA" id="ARBA00022918"/>
    </source>
</evidence>
<dbReference type="AlphaFoldDB" id="A0A023AWJ7"/>
<dbReference type="InterPro" id="IPR001584">
    <property type="entry name" value="Integrase_cat-core"/>
</dbReference>
<keyword evidence="2" id="KW-0808">Transferase</keyword>
<keyword evidence="3" id="KW-0548">Nucleotidyltransferase</keyword>
<dbReference type="FunFam" id="3.30.70.270:FF:000020">
    <property type="entry name" value="Transposon Tf2-6 polyprotein-like Protein"/>
    <property type="match status" value="1"/>
</dbReference>
<dbReference type="InterPro" id="IPR043128">
    <property type="entry name" value="Rev_trsase/Diguanyl_cyclase"/>
</dbReference>
<dbReference type="InterPro" id="IPR050951">
    <property type="entry name" value="Retrovirus_Pol_polyprotein"/>
</dbReference>
<dbReference type="VEuPathDB" id="CryptoDB:GNI_206360"/>
<dbReference type="SUPFAM" id="SSF53098">
    <property type="entry name" value="Ribonuclease H-like"/>
    <property type="match status" value="1"/>
</dbReference>
<evidence type="ECO:0000256" key="4">
    <source>
        <dbReference type="ARBA" id="ARBA00022722"/>
    </source>
</evidence>
<keyword evidence="7" id="KW-0695">RNA-directed DNA polymerase</keyword>
<dbReference type="PANTHER" id="PTHR37984:SF5">
    <property type="entry name" value="PROTEIN NYNRIN-LIKE"/>
    <property type="match status" value="1"/>
</dbReference>
<dbReference type="InterPro" id="IPR043502">
    <property type="entry name" value="DNA/RNA_pol_sf"/>
</dbReference>
<evidence type="ECO:0000256" key="3">
    <source>
        <dbReference type="ARBA" id="ARBA00022695"/>
    </source>
</evidence>
<keyword evidence="1" id="KW-0645">Protease</keyword>
<dbReference type="SUPFAM" id="SSF56672">
    <property type="entry name" value="DNA/RNA polymerases"/>
    <property type="match status" value="1"/>
</dbReference>
<dbReference type="Pfam" id="PF00078">
    <property type="entry name" value="RVT_1"/>
    <property type="match status" value="1"/>
</dbReference>
<dbReference type="GO" id="GO:0003964">
    <property type="term" value="F:RNA-directed DNA polymerase activity"/>
    <property type="evidence" value="ECO:0007669"/>
    <property type="project" value="UniProtKB-KW"/>
</dbReference>